<name>A0A699INQ6_TANCI</name>
<proteinExistence type="predicted"/>
<evidence type="ECO:0000313" key="1">
    <source>
        <dbReference type="EMBL" id="GEZ56239.1"/>
    </source>
</evidence>
<organism evidence="1">
    <name type="scientific">Tanacetum cinerariifolium</name>
    <name type="common">Dalmatian daisy</name>
    <name type="synonym">Chrysanthemum cinerariifolium</name>
    <dbReference type="NCBI Taxonomy" id="118510"/>
    <lineage>
        <taxon>Eukaryota</taxon>
        <taxon>Viridiplantae</taxon>
        <taxon>Streptophyta</taxon>
        <taxon>Embryophyta</taxon>
        <taxon>Tracheophyta</taxon>
        <taxon>Spermatophyta</taxon>
        <taxon>Magnoliopsida</taxon>
        <taxon>eudicotyledons</taxon>
        <taxon>Gunneridae</taxon>
        <taxon>Pentapetalae</taxon>
        <taxon>asterids</taxon>
        <taxon>campanulids</taxon>
        <taxon>Asterales</taxon>
        <taxon>Asteraceae</taxon>
        <taxon>Asteroideae</taxon>
        <taxon>Anthemideae</taxon>
        <taxon>Anthemidinae</taxon>
        <taxon>Tanacetum</taxon>
    </lineage>
</organism>
<sequence>MLNKENYVPWSSRLLRYAKSRPNGKLIHNSIINGPYVRRMILEPGDTNREVPVNETFHEIWLRVQQMMKGSDIEIHEKKAKLFNEWESNLKFLNNLQPEWSRHVTIVHQTKDLHTADYTQLYDFLKYNQKEVDKLKAKRLTKIQDPLSLMANSNNPYAFLAPHQDQSSFNQNYMQQPMPNPKDIIDPTTTINMSLVLMAKVFKLNYSTPTNNNQRISSNPHNRQIAQPGMNIGQDRQMQMVGGNGENQFRQYAGWNLGNLNGYNAVQNVRNQVTQNPRVQNVRNQNGLISAPGNANLNGNGNLVAAHAERNAAGQDGNQIRCYNYKGVADLDEIEEVNANCILMANLQQASISGTQNDKASVYDSDGSAEVHEYENCYDNEIFNMFTQEEQYIVLLEHIPEQHQVPQNDNNVISEVTSVAKSRETVEQHSANF</sequence>
<protein>
    <recommendedName>
        <fullName evidence="2">Gag-Pol polyprotein</fullName>
    </recommendedName>
</protein>
<dbReference type="EMBL" id="BKCJ010294158">
    <property type="protein sequence ID" value="GEZ56239.1"/>
    <property type="molecule type" value="Genomic_DNA"/>
</dbReference>
<evidence type="ECO:0008006" key="2">
    <source>
        <dbReference type="Google" id="ProtNLM"/>
    </source>
</evidence>
<gene>
    <name evidence="1" type="ORF">Tci_528212</name>
</gene>
<dbReference type="AlphaFoldDB" id="A0A699INQ6"/>
<comment type="caution">
    <text evidence="1">The sequence shown here is derived from an EMBL/GenBank/DDBJ whole genome shotgun (WGS) entry which is preliminary data.</text>
</comment>
<accession>A0A699INQ6</accession>
<reference evidence="1" key="1">
    <citation type="journal article" date="2019" name="Sci. Rep.">
        <title>Draft genome of Tanacetum cinerariifolium, the natural source of mosquito coil.</title>
        <authorList>
            <person name="Yamashiro T."/>
            <person name="Shiraishi A."/>
            <person name="Satake H."/>
            <person name="Nakayama K."/>
        </authorList>
    </citation>
    <scope>NUCLEOTIDE SEQUENCE</scope>
</reference>